<reference evidence="2" key="1">
    <citation type="submission" date="2021-05" db="EMBL/GenBank/DDBJ databases">
        <authorList>
            <person name="Alioto T."/>
            <person name="Alioto T."/>
            <person name="Gomez Garrido J."/>
        </authorList>
    </citation>
    <scope>NUCLEOTIDE SEQUENCE</scope>
</reference>
<sequence length="129" mass="14537">MRCKLRQHSSTIRVSREARRGEEEAVAEDRGRRTREAIRIGRRRERVPRRLLCTRHCRTCAAATSRRCSGSARTANYRLPLTLSSARSGLDTSTGSILCLPWSHHLTCSTRSFSTVSHILCPMTVTSPV</sequence>
<dbReference type="EMBL" id="HBUF01130499">
    <property type="protein sequence ID" value="CAG6644058.1"/>
    <property type="molecule type" value="Transcribed_RNA"/>
</dbReference>
<accession>A0A8D8W334</accession>
<evidence type="ECO:0000256" key="1">
    <source>
        <dbReference type="SAM" id="MobiDB-lite"/>
    </source>
</evidence>
<protein>
    <submittedName>
        <fullName evidence="2">Uncharacterized protein</fullName>
    </submittedName>
</protein>
<evidence type="ECO:0000313" key="2">
    <source>
        <dbReference type="EMBL" id="CAG6644058.1"/>
    </source>
</evidence>
<feature type="compositionally biased region" description="Basic and acidic residues" evidence="1">
    <location>
        <begin position="14"/>
        <end position="32"/>
    </location>
</feature>
<proteinExistence type="predicted"/>
<name>A0A8D8W334_9HEMI</name>
<feature type="region of interest" description="Disordered" evidence="1">
    <location>
        <begin position="1"/>
        <end position="32"/>
    </location>
</feature>
<dbReference type="AlphaFoldDB" id="A0A8D8W334"/>
<organism evidence="2">
    <name type="scientific">Cacopsylla melanoneura</name>
    <dbReference type="NCBI Taxonomy" id="428564"/>
    <lineage>
        <taxon>Eukaryota</taxon>
        <taxon>Metazoa</taxon>
        <taxon>Ecdysozoa</taxon>
        <taxon>Arthropoda</taxon>
        <taxon>Hexapoda</taxon>
        <taxon>Insecta</taxon>
        <taxon>Pterygota</taxon>
        <taxon>Neoptera</taxon>
        <taxon>Paraneoptera</taxon>
        <taxon>Hemiptera</taxon>
        <taxon>Sternorrhyncha</taxon>
        <taxon>Psylloidea</taxon>
        <taxon>Psyllidae</taxon>
        <taxon>Psyllinae</taxon>
        <taxon>Cacopsylla</taxon>
    </lineage>
</organism>